<feature type="compositionally biased region" description="Polar residues" evidence="7">
    <location>
        <begin position="287"/>
        <end position="303"/>
    </location>
</feature>
<dbReference type="InterPro" id="IPR004827">
    <property type="entry name" value="bZIP"/>
</dbReference>
<dbReference type="InterPro" id="IPR044759">
    <property type="entry name" value="bZIP_RF2"/>
</dbReference>
<dbReference type="InterPro" id="IPR046347">
    <property type="entry name" value="bZIP_sf"/>
</dbReference>
<dbReference type="RefSeq" id="XP_014512988.1">
    <property type="nucleotide sequence ID" value="XM_014657502.2"/>
</dbReference>
<feature type="region of interest" description="Disordered" evidence="7">
    <location>
        <begin position="283"/>
        <end position="331"/>
    </location>
</feature>
<evidence type="ECO:0000259" key="8">
    <source>
        <dbReference type="SMART" id="SM00338"/>
    </source>
</evidence>
<keyword evidence="4" id="KW-0804">Transcription</keyword>
<keyword evidence="2" id="KW-0805">Transcription regulation</keyword>
<keyword evidence="3" id="KW-0238">DNA-binding</keyword>
<dbReference type="SUPFAM" id="SSF57959">
    <property type="entry name" value="Leucine zipper domain"/>
    <property type="match status" value="1"/>
</dbReference>
<feature type="domain" description="BZIP" evidence="8">
    <location>
        <begin position="161"/>
        <end position="225"/>
    </location>
</feature>
<dbReference type="PANTHER" id="PTHR13690:SF86">
    <property type="entry name" value="TRANSCRIPTION FACTOR VIP1"/>
    <property type="match status" value="1"/>
</dbReference>
<comment type="subcellular location">
    <subcellularLocation>
        <location evidence="1">Nucleus</location>
    </subcellularLocation>
</comment>
<name>A0A1S3V3R2_VIGRR</name>
<proteinExistence type="predicted"/>
<feature type="coiled-coil region" evidence="6">
    <location>
        <begin position="181"/>
        <end position="208"/>
    </location>
</feature>
<evidence type="ECO:0000313" key="9">
    <source>
        <dbReference type="Proteomes" id="UP000087766"/>
    </source>
</evidence>
<keyword evidence="6" id="KW-0175">Coiled coil</keyword>
<gene>
    <name evidence="10" type="primary">LOC106771509</name>
</gene>
<sequence>MENNDILAPSDASFFDQIVATEQPHSPIHSDPSYPLIETFVDLLNVDTKHFDFEMFNSSLSPPPPTAPLGSVHSETSEKPNEQTSTPAPVGSIDGLDCGKSVVSDDLCMAGSAKNSGENKQKRHRQNVPLDASLTALMQAAPAISLARKPMGPEELAELAMVDPKKAKRIVANRESAAKSKERKKRYLIELQKNVELLEIQITNVFDNICMLEMANRGRAVHVKERRVKLDVMREEDRIKDALSAALNGEIQGLKDENRNLQVLLSCSPGNFFSPFSSKLPLHQFHNPPSQQHLNPQQPQLSMRSPLPPPGSSFTGGHYGPNNFSNFNQKN</sequence>
<feature type="region of interest" description="Disordered" evidence="7">
    <location>
        <begin position="57"/>
        <end position="95"/>
    </location>
</feature>
<evidence type="ECO:0000256" key="7">
    <source>
        <dbReference type="SAM" id="MobiDB-lite"/>
    </source>
</evidence>
<reference evidence="9" key="1">
    <citation type="journal article" date="2014" name="Nat. Commun.">
        <title>Genome sequence of mungbean and insights into evolution within Vigna species.</title>
        <authorList>
            <person name="Kang Y.J."/>
            <person name="Kim S.K."/>
            <person name="Kim M.Y."/>
            <person name="Lestari P."/>
            <person name="Kim K.H."/>
            <person name="Ha B.K."/>
            <person name="Jun T.H."/>
            <person name="Hwang W.J."/>
            <person name="Lee T."/>
            <person name="Lee J."/>
            <person name="Shim S."/>
            <person name="Yoon M.Y."/>
            <person name="Jang Y.E."/>
            <person name="Han K.S."/>
            <person name="Taeprayoon P."/>
            <person name="Yoon N."/>
            <person name="Somta P."/>
            <person name="Tanya P."/>
            <person name="Kim K.S."/>
            <person name="Gwag J.G."/>
            <person name="Moon J.K."/>
            <person name="Lee Y.H."/>
            <person name="Park B.S."/>
            <person name="Bombarely A."/>
            <person name="Doyle J.J."/>
            <person name="Jackson S.A."/>
            <person name="Schafleitner R."/>
            <person name="Srinives P."/>
            <person name="Varshney R.K."/>
            <person name="Lee S.H."/>
        </authorList>
    </citation>
    <scope>NUCLEOTIDE SEQUENCE [LARGE SCALE GENOMIC DNA]</scope>
    <source>
        <strain evidence="9">cv. VC1973A</strain>
    </source>
</reference>
<dbReference type="GO" id="GO:0005634">
    <property type="term" value="C:nucleus"/>
    <property type="evidence" value="ECO:0007669"/>
    <property type="project" value="UniProtKB-SubCell"/>
</dbReference>
<dbReference type="GO" id="GO:0003677">
    <property type="term" value="F:DNA binding"/>
    <property type="evidence" value="ECO:0007669"/>
    <property type="project" value="UniProtKB-KW"/>
</dbReference>
<keyword evidence="5" id="KW-0539">Nucleus</keyword>
<evidence type="ECO:0000256" key="3">
    <source>
        <dbReference type="ARBA" id="ARBA00023125"/>
    </source>
</evidence>
<dbReference type="SMART" id="SM00338">
    <property type="entry name" value="BRLZ"/>
    <property type="match status" value="1"/>
</dbReference>
<feature type="compositionally biased region" description="Polar residues" evidence="7">
    <location>
        <begin position="322"/>
        <end position="331"/>
    </location>
</feature>
<dbReference type="Proteomes" id="UP000087766">
    <property type="component" value="Chromosome 8"/>
</dbReference>
<organism evidence="9 10">
    <name type="scientific">Vigna radiata var. radiata</name>
    <name type="common">Mung bean</name>
    <name type="synonym">Phaseolus aureus</name>
    <dbReference type="NCBI Taxonomy" id="3916"/>
    <lineage>
        <taxon>Eukaryota</taxon>
        <taxon>Viridiplantae</taxon>
        <taxon>Streptophyta</taxon>
        <taxon>Embryophyta</taxon>
        <taxon>Tracheophyta</taxon>
        <taxon>Spermatophyta</taxon>
        <taxon>Magnoliopsida</taxon>
        <taxon>eudicotyledons</taxon>
        <taxon>Gunneridae</taxon>
        <taxon>Pentapetalae</taxon>
        <taxon>rosids</taxon>
        <taxon>fabids</taxon>
        <taxon>Fabales</taxon>
        <taxon>Fabaceae</taxon>
        <taxon>Papilionoideae</taxon>
        <taxon>50 kb inversion clade</taxon>
        <taxon>NPAAA clade</taxon>
        <taxon>indigoferoid/millettioid clade</taxon>
        <taxon>Phaseoleae</taxon>
        <taxon>Vigna</taxon>
    </lineage>
</organism>
<evidence type="ECO:0000256" key="5">
    <source>
        <dbReference type="ARBA" id="ARBA00023242"/>
    </source>
</evidence>
<dbReference type="GeneID" id="106771509"/>
<dbReference type="KEGG" id="vra:106771509"/>
<dbReference type="CDD" id="cd14703">
    <property type="entry name" value="bZIP_plant_RF2"/>
    <property type="match status" value="1"/>
</dbReference>
<accession>A0A1S3V3R2</accession>
<protein>
    <submittedName>
        <fullName evidence="10">BZIP transcription factor 18</fullName>
    </submittedName>
</protein>
<dbReference type="Pfam" id="PF07716">
    <property type="entry name" value="bZIP_2"/>
    <property type="match status" value="1"/>
</dbReference>
<evidence type="ECO:0000256" key="2">
    <source>
        <dbReference type="ARBA" id="ARBA00023015"/>
    </source>
</evidence>
<evidence type="ECO:0000256" key="4">
    <source>
        <dbReference type="ARBA" id="ARBA00023163"/>
    </source>
</evidence>
<dbReference type="GO" id="GO:0003700">
    <property type="term" value="F:DNA-binding transcription factor activity"/>
    <property type="evidence" value="ECO:0007669"/>
    <property type="project" value="InterPro"/>
</dbReference>
<evidence type="ECO:0000256" key="6">
    <source>
        <dbReference type="SAM" id="Coils"/>
    </source>
</evidence>
<reference evidence="10" key="2">
    <citation type="submission" date="2025-08" db="UniProtKB">
        <authorList>
            <consortium name="RefSeq"/>
        </authorList>
    </citation>
    <scope>IDENTIFICATION</scope>
    <source>
        <tissue evidence="10">Leaf</tissue>
    </source>
</reference>
<dbReference type="Gene3D" id="1.20.5.170">
    <property type="match status" value="1"/>
</dbReference>
<evidence type="ECO:0000313" key="10">
    <source>
        <dbReference type="RefSeq" id="XP_014512988.1"/>
    </source>
</evidence>
<evidence type="ECO:0000256" key="1">
    <source>
        <dbReference type="ARBA" id="ARBA00004123"/>
    </source>
</evidence>
<dbReference type="AlphaFoldDB" id="A0A1S3V3R2"/>
<dbReference type="OrthoDB" id="1407163at2759"/>
<keyword evidence="9" id="KW-1185">Reference proteome</keyword>
<dbReference type="STRING" id="3916.A0A1S3V3R2"/>
<dbReference type="PANTHER" id="PTHR13690">
    <property type="entry name" value="TRANSCRIPTION FACTOR POSF21-RELATED"/>
    <property type="match status" value="1"/>
</dbReference>